<comment type="similarity">
    <text evidence="2">Belongs to the nematode receptor-like protein srd family.</text>
</comment>
<organism evidence="7 8">
    <name type="scientific">Pristionchus fissidentatus</name>
    <dbReference type="NCBI Taxonomy" id="1538716"/>
    <lineage>
        <taxon>Eukaryota</taxon>
        <taxon>Metazoa</taxon>
        <taxon>Ecdysozoa</taxon>
        <taxon>Nematoda</taxon>
        <taxon>Chromadorea</taxon>
        <taxon>Rhabditida</taxon>
        <taxon>Rhabditina</taxon>
        <taxon>Diplogasteromorpha</taxon>
        <taxon>Diplogasteroidea</taxon>
        <taxon>Neodiplogasteridae</taxon>
        <taxon>Pristionchus</taxon>
    </lineage>
</organism>
<proteinExistence type="inferred from homology"/>
<name>A0AAV5WBS6_9BILA</name>
<dbReference type="PANTHER" id="PTHR22945:SF40">
    <property type="entry name" value="SERPENTINE RECEPTOR, CLASS D (DELTA)-RELATED"/>
    <property type="match status" value="1"/>
</dbReference>
<feature type="transmembrane region" description="Helical" evidence="6">
    <location>
        <begin position="80"/>
        <end position="97"/>
    </location>
</feature>
<dbReference type="Pfam" id="PF10317">
    <property type="entry name" value="7TM_GPCR_Srd"/>
    <property type="match status" value="1"/>
</dbReference>
<keyword evidence="3 6" id="KW-0812">Transmembrane</keyword>
<evidence type="ECO:0000256" key="1">
    <source>
        <dbReference type="ARBA" id="ARBA00004141"/>
    </source>
</evidence>
<keyword evidence="8" id="KW-1185">Reference proteome</keyword>
<dbReference type="PANTHER" id="PTHR22945">
    <property type="entry name" value="SERPENTINE RECEPTOR, CLASS D DELTA"/>
    <property type="match status" value="1"/>
</dbReference>
<evidence type="ECO:0000256" key="4">
    <source>
        <dbReference type="ARBA" id="ARBA00022989"/>
    </source>
</evidence>
<comment type="caution">
    <text evidence="7">The sequence shown here is derived from an EMBL/GenBank/DDBJ whole genome shotgun (WGS) entry which is preliminary data.</text>
</comment>
<feature type="non-terminal residue" evidence="7">
    <location>
        <position position="101"/>
    </location>
</feature>
<keyword evidence="4 6" id="KW-1133">Transmembrane helix</keyword>
<dbReference type="Proteomes" id="UP001432322">
    <property type="component" value="Unassembled WGS sequence"/>
</dbReference>
<gene>
    <name evidence="7" type="ORF">PFISCL1PPCAC_18759</name>
</gene>
<evidence type="ECO:0008006" key="9">
    <source>
        <dbReference type="Google" id="ProtNLM"/>
    </source>
</evidence>
<sequence>MYAMIMPIPSYIFILIVRSQILRTIQHAGTYMSERTRELHVQLIRALTYHACLPICTVIADTMTTLMLLEVCRHPLMENFFASIPSCLSPMLTMFFIKPYR</sequence>
<comment type="subcellular location">
    <subcellularLocation>
        <location evidence="1">Membrane</location>
        <topology evidence="1">Multi-pass membrane protein</topology>
    </subcellularLocation>
</comment>
<feature type="transmembrane region" description="Helical" evidence="6">
    <location>
        <begin position="6"/>
        <end position="25"/>
    </location>
</feature>
<dbReference type="EMBL" id="BTSY01000005">
    <property type="protein sequence ID" value="GMT27462.1"/>
    <property type="molecule type" value="Genomic_DNA"/>
</dbReference>
<dbReference type="GO" id="GO:0016020">
    <property type="term" value="C:membrane"/>
    <property type="evidence" value="ECO:0007669"/>
    <property type="project" value="UniProtKB-SubCell"/>
</dbReference>
<accession>A0AAV5WBS6</accession>
<dbReference type="InterPro" id="IPR019421">
    <property type="entry name" value="7TM_GPCR_serpentine_rcpt_Srd"/>
</dbReference>
<keyword evidence="5 6" id="KW-0472">Membrane</keyword>
<evidence type="ECO:0000256" key="2">
    <source>
        <dbReference type="ARBA" id="ARBA00009166"/>
    </source>
</evidence>
<reference evidence="7" key="1">
    <citation type="submission" date="2023-10" db="EMBL/GenBank/DDBJ databases">
        <title>Genome assembly of Pristionchus species.</title>
        <authorList>
            <person name="Yoshida K."/>
            <person name="Sommer R.J."/>
        </authorList>
    </citation>
    <scope>NUCLEOTIDE SEQUENCE</scope>
    <source>
        <strain evidence="7">RS5133</strain>
    </source>
</reference>
<evidence type="ECO:0000313" key="8">
    <source>
        <dbReference type="Proteomes" id="UP001432322"/>
    </source>
</evidence>
<evidence type="ECO:0000256" key="5">
    <source>
        <dbReference type="ARBA" id="ARBA00023136"/>
    </source>
</evidence>
<dbReference type="InterPro" id="IPR050920">
    <property type="entry name" value="Nematode_rcpt-like_delta"/>
</dbReference>
<evidence type="ECO:0000256" key="3">
    <source>
        <dbReference type="ARBA" id="ARBA00022692"/>
    </source>
</evidence>
<evidence type="ECO:0000313" key="7">
    <source>
        <dbReference type="EMBL" id="GMT27462.1"/>
    </source>
</evidence>
<evidence type="ECO:0000256" key="6">
    <source>
        <dbReference type="SAM" id="Phobius"/>
    </source>
</evidence>
<protein>
    <recommendedName>
        <fullName evidence="9">G protein-coupled receptor</fullName>
    </recommendedName>
</protein>
<dbReference type="AlphaFoldDB" id="A0AAV5WBS6"/>
<feature type="transmembrane region" description="Helical" evidence="6">
    <location>
        <begin position="46"/>
        <end position="68"/>
    </location>
</feature>